<comment type="similarity">
    <text evidence="2">Belongs to the PhoH family.</text>
</comment>
<dbReference type="Pfam" id="PF02562">
    <property type="entry name" value="PhoH"/>
    <property type="match status" value="1"/>
</dbReference>
<dbReference type="InterPro" id="IPR027417">
    <property type="entry name" value="P-loop_NTPase"/>
</dbReference>
<evidence type="ECO:0000259" key="7">
    <source>
        <dbReference type="Pfam" id="PF02562"/>
    </source>
</evidence>
<keyword evidence="3" id="KW-0963">Cytoplasm</keyword>
<keyword evidence="4" id="KW-0547">Nucleotide-binding</keyword>
<evidence type="ECO:0000256" key="3">
    <source>
        <dbReference type="ARBA" id="ARBA00022490"/>
    </source>
</evidence>
<dbReference type="EMBL" id="MN740154">
    <property type="protein sequence ID" value="QHT90412.1"/>
    <property type="molecule type" value="Genomic_DNA"/>
</dbReference>
<sequence>MTKYIHPFSTNKIIVPSRPLPSYIIPFTMSIGSCRGYMIMRGTPNGRGRDTGDIFSKFTDKTIQIPKSATYLPRGRLQKDYVDFLADSDVSVVFGTGPAGCGKTLFACIAAIQSLKRGTISRIVFTRPLVPAEEDIGFLPGNIMKKMDPWLQPLYDIFLEHYTRKELDQMIANNVIEISPLGFMRGRTFKNAFIIADEMQNSSPNQILMLLTRIGSGSKMVITGDLQQSDLQYRARQGYSDNGLYDFIHKMKLYSYTNILEEIRLVEMTADDVERSPVVRRVLEISDFAKKHPNDIL</sequence>
<evidence type="ECO:0000256" key="1">
    <source>
        <dbReference type="ARBA" id="ARBA00004496"/>
    </source>
</evidence>
<evidence type="ECO:0000256" key="6">
    <source>
        <dbReference type="ARBA" id="ARBA00039970"/>
    </source>
</evidence>
<dbReference type="GO" id="GO:0005524">
    <property type="term" value="F:ATP binding"/>
    <property type="evidence" value="ECO:0007669"/>
    <property type="project" value="UniProtKB-KW"/>
</dbReference>
<dbReference type="PROSITE" id="PS51257">
    <property type="entry name" value="PROKAR_LIPOPROTEIN"/>
    <property type="match status" value="1"/>
</dbReference>
<dbReference type="InterPro" id="IPR051451">
    <property type="entry name" value="PhoH2-like"/>
</dbReference>
<dbReference type="PANTHER" id="PTHR30473:SF1">
    <property type="entry name" value="PHOH-LIKE PROTEIN"/>
    <property type="match status" value="1"/>
</dbReference>
<evidence type="ECO:0000256" key="2">
    <source>
        <dbReference type="ARBA" id="ARBA00010393"/>
    </source>
</evidence>
<dbReference type="SUPFAM" id="SSF52540">
    <property type="entry name" value="P-loop containing nucleoside triphosphate hydrolases"/>
    <property type="match status" value="1"/>
</dbReference>
<dbReference type="InterPro" id="IPR003714">
    <property type="entry name" value="PhoH"/>
</dbReference>
<dbReference type="GO" id="GO:0005829">
    <property type="term" value="C:cytosol"/>
    <property type="evidence" value="ECO:0007669"/>
    <property type="project" value="TreeGrafter"/>
</dbReference>
<accession>A0A6C0IC43</accession>
<name>A0A6C0IC43_9ZZZZ</name>
<keyword evidence="5" id="KW-0067">ATP-binding</keyword>
<protein>
    <recommendedName>
        <fullName evidence="6">PhoH-like protein</fullName>
    </recommendedName>
</protein>
<dbReference type="AlphaFoldDB" id="A0A6C0IC43"/>
<feature type="domain" description="PhoH-like protein" evidence="7">
    <location>
        <begin position="73"/>
        <end position="285"/>
    </location>
</feature>
<evidence type="ECO:0000256" key="4">
    <source>
        <dbReference type="ARBA" id="ARBA00022741"/>
    </source>
</evidence>
<organism evidence="8">
    <name type="scientific">viral metagenome</name>
    <dbReference type="NCBI Taxonomy" id="1070528"/>
    <lineage>
        <taxon>unclassified sequences</taxon>
        <taxon>metagenomes</taxon>
        <taxon>organismal metagenomes</taxon>
    </lineage>
</organism>
<dbReference type="Gene3D" id="3.40.50.300">
    <property type="entry name" value="P-loop containing nucleotide triphosphate hydrolases"/>
    <property type="match status" value="1"/>
</dbReference>
<reference evidence="8" key="1">
    <citation type="journal article" date="2020" name="Nature">
        <title>Giant virus diversity and host interactions through global metagenomics.</title>
        <authorList>
            <person name="Schulz F."/>
            <person name="Roux S."/>
            <person name="Paez-Espino D."/>
            <person name="Jungbluth S."/>
            <person name="Walsh D.A."/>
            <person name="Denef V.J."/>
            <person name="McMahon K.D."/>
            <person name="Konstantinidis K.T."/>
            <person name="Eloe-Fadrosh E.A."/>
            <person name="Kyrpides N.C."/>
            <person name="Woyke T."/>
        </authorList>
    </citation>
    <scope>NUCLEOTIDE SEQUENCE</scope>
    <source>
        <strain evidence="8">GVMAG-M-3300023184-68</strain>
    </source>
</reference>
<dbReference type="PANTHER" id="PTHR30473">
    <property type="entry name" value="PROTEIN PHOH"/>
    <property type="match status" value="1"/>
</dbReference>
<evidence type="ECO:0000256" key="5">
    <source>
        <dbReference type="ARBA" id="ARBA00022840"/>
    </source>
</evidence>
<comment type="subcellular location">
    <subcellularLocation>
        <location evidence="1">Cytoplasm</location>
    </subcellularLocation>
</comment>
<evidence type="ECO:0000313" key="8">
    <source>
        <dbReference type="EMBL" id="QHT90412.1"/>
    </source>
</evidence>
<proteinExistence type="inferred from homology"/>